<evidence type="ECO:0000256" key="9">
    <source>
        <dbReference type="ARBA" id="ARBA00023170"/>
    </source>
</evidence>
<dbReference type="Gene3D" id="1.10.287.130">
    <property type="match status" value="1"/>
</dbReference>
<evidence type="ECO:0000256" key="4">
    <source>
        <dbReference type="ARBA" id="ARBA00022553"/>
    </source>
</evidence>
<name>A0A835YLH1_9STRA</name>
<evidence type="ECO:0000256" key="7">
    <source>
        <dbReference type="ARBA" id="ARBA00022777"/>
    </source>
</evidence>
<dbReference type="GO" id="GO:0005886">
    <property type="term" value="C:plasma membrane"/>
    <property type="evidence" value="ECO:0007669"/>
    <property type="project" value="TreeGrafter"/>
</dbReference>
<keyword evidence="6" id="KW-0808">Transferase</keyword>
<dbReference type="InterPro" id="IPR003018">
    <property type="entry name" value="GAF"/>
</dbReference>
<keyword evidence="9" id="KW-0675">Receptor</keyword>
<dbReference type="GO" id="GO:0009584">
    <property type="term" value="P:detection of visible light"/>
    <property type="evidence" value="ECO:0007669"/>
    <property type="project" value="InterPro"/>
</dbReference>
<dbReference type="InterPro" id="IPR011006">
    <property type="entry name" value="CheY-like_superfamily"/>
</dbReference>
<evidence type="ECO:0000256" key="1">
    <source>
        <dbReference type="ARBA" id="ARBA00000085"/>
    </source>
</evidence>
<evidence type="ECO:0000256" key="11">
    <source>
        <dbReference type="SAM" id="MobiDB-lite"/>
    </source>
</evidence>
<keyword evidence="16" id="KW-1185">Reference proteome</keyword>
<dbReference type="InterPro" id="IPR036890">
    <property type="entry name" value="HATPase_C_sf"/>
</dbReference>
<dbReference type="InterPro" id="IPR029016">
    <property type="entry name" value="GAF-like_dom_sf"/>
</dbReference>
<evidence type="ECO:0000259" key="12">
    <source>
        <dbReference type="PROSITE" id="PS50046"/>
    </source>
</evidence>
<dbReference type="AlphaFoldDB" id="A0A835YLH1"/>
<sequence length="1065" mass="114397">MEQLEPILTVCDKEKLHEIGAIQRIGYLLAVKLTDGDLSVVALSENVAEAPWLTAIQDVRSIMGENLGLLLGDAAVATVLQVFSQEQHSTCGVSATASLAAPAVAVQPDAASARPGAAAAVPNLKYQAHGSRSFGALHVLSRGNPIGVVDGAERVWPLCCSVVAANEGIILLELENAQGHTERSIPNADVLMCGDIMGRVRAGTSILSTTAAFCDAVMDILPLYDRGMVYRFKDDLAGEVIYEHIRPNTITSSYAGLRFPSGDIPAPARKLFLLNGMRLIHDVNATDVQVIGAALPSGAQLDLSMSSLRAASKVHIAYLRNMGVTASMSIAIVVNDALWGLYVFHSYSAPVSPTVEQRIMVEMVARMSSVRIDAFLREAYVQRKLNLVAALGALAEAPSVFAYLDEHAAALLSVLEVEAIVMCEGNLVSASYGNKGVLPNQWGLRELNRRCNAEQVLLLSSFASGLSGDGCGVAFLKAKRLQLVLVRTSHAADVAWGGCPDEAKVVGLNGLLEPRTSFALYVEKGRIESKPWTDADGDIINTLFDAFKDYLHTEMLRSFELSLERSNNECLESQRTALKNYEYFAHMSHELRTPFHGVMSSLQLLLDASDKLDTAACQEIVTGALDCGDKLLHTLNDILAVAKNKYHLTLNMEAFSPSAMLYDAYTVMKPFAVSKGLKISIQHARRGNSPGEEVGRRLTLQVRSPSPVPLNTPISQAHVVGDVMLILQVLQNLLNNAIKFTPAGGQVIMGMHSAASYRDVCAWWHECTADCDISYWEQPDGASPATPDSWTTTQMDSAVWCCLEVEDTGPGINSEEDIKNMLKPFHQLSSGVSKTHQGTGLGLYICLSHVKKHGGTLGVASNPGKGTTFCFAVPLLPAHDDGSGGGSGSGGGASPSGRSKQHVLRKAHNTVDGRNGFSTAQVKNPLVFIVDDSQLNVRLCERKLTLALGDGATFITASDGDQAVSKYEQIIMTGEQTVHAILMDYHMPRMSGKEAIMRIRAMEKERELRPVPIAAYTADVSDISEATLLNAGASIVLPKPTPAGMMETVMQQLVASQVQVNVGTV</sequence>
<feature type="modified residue" description="4-aspartylphosphate" evidence="10">
    <location>
        <position position="984"/>
    </location>
</feature>
<keyword evidence="4 10" id="KW-0597">Phosphoprotein</keyword>
<keyword evidence="5" id="KW-0716">Sensory transduction</keyword>
<keyword evidence="3" id="KW-0600">Photoreceptor protein</keyword>
<dbReference type="GO" id="GO:0000155">
    <property type="term" value="F:phosphorelay sensor kinase activity"/>
    <property type="evidence" value="ECO:0007669"/>
    <property type="project" value="InterPro"/>
</dbReference>
<dbReference type="InterPro" id="IPR003594">
    <property type="entry name" value="HATPase_dom"/>
</dbReference>
<evidence type="ECO:0000313" key="16">
    <source>
        <dbReference type="Proteomes" id="UP000664859"/>
    </source>
</evidence>
<dbReference type="Pfam" id="PF00360">
    <property type="entry name" value="PHY"/>
    <property type="match status" value="1"/>
</dbReference>
<dbReference type="CDD" id="cd17546">
    <property type="entry name" value="REC_hyHK_CKI1_RcsC-like"/>
    <property type="match status" value="1"/>
</dbReference>
<dbReference type="InterPro" id="IPR043150">
    <property type="entry name" value="Phytochrome_PHY_sf"/>
</dbReference>
<dbReference type="SUPFAM" id="SSF52172">
    <property type="entry name" value="CheY-like"/>
    <property type="match status" value="1"/>
</dbReference>
<dbReference type="SMART" id="SM00387">
    <property type="entry name" value="HATPase_c"/>
    <property type="match status" value="1"/>
</dbReference>
<dbReference type="Pfam" id="PF00512">
    <property type="entry name" value="HisKA"/>
    <property type="match status" value="1"/>
</dbReference>
<dbReference type="Gene3D" id="3.30.450.40">
    <property type="match status" value="1"/>
</dbReference>
<feature type="compositionally biased region" description="Gly residues" evidence="11">
    <location>
        <begin position="883"/>
        <end position="894"/>
    </location>
</feature>
<evidence type="ECO:0000256" key="10">
    <source>
        <dbReference type="PROSITE-ProRule" id="PRU00169"/>
    </source>
</evidence>
<dbReference type="Pfam" id="PF02518">
    <property type="entry name" value="HATPase_c"/>
    <property type="match status" value="1"/>
</dbReference>
<proteinExistence type="predicted"/>
<dbReference type="EC" id="2.7.13.3" evidence="2"/>
<dbReference type="PANTHER" id="PTHR43047">
    <property type="entry name" value="TWO-COMPONENT HISTIDINE PROTEIN KINASE"/>
    <property type="match status" value="1"/>
</dbReference>
<dbReference type="PANTHER" id="PTHR43047:SF72">
    <property type="entry name" value="OSMOSENSING HISTIDINE PROTEIN KINASE SLN1"/>
    <property type="match status" value="1"/>
</dbReference>
<reference evidence="15" key="1">
    <citation type="submission" date="2021-02" db="EMBL/GenBank/DDBJ databases">
        <title>First Annotated Genome of the Yellow-green Alga Tribonema minus.</title>
        <authorList>
            <person name="Mahan K.M."/>
        </authorList>
    </citation>
    <scope>NUCLEOTIDE SEQUENCE</scope>
    <source>
        <strain evidence="15">UTEX B ZZ1240</strain>
    </source>
</reference>
<dbReference type="Pfam" id="PF01590">
    <property type="entry name" value="GAF"/>
    <property type="match status" value="1"/>
</dbReference>
<dbReference type="CDD" id="cd00082">
    <property type="entry name" value="HisKA"/>
    <property type="match status" value="1"/>
</dbReference>
<evidence type="ECO:0000256" key="8">
    <source>
        <dbReference type="ARBA" id="ARBA00022991"/>
    </source>
</evidence>
<evidence type="ECO:0000256" key="6">
    <source>
        <dbReference type="ARBA" id="ARBA00022679"/>
    </source>
</evidence>
<feature type="domain" description="Histidine kinase" evidence="13">
    <location>
        <begin position="586"/>
        <end position="877"/>
    </location>
</feature>
<keyword evidence="7" id="KW-0418">Kinase</keyword>
<dbReference type="InterPro" id="IPR003661">
    <property type="entry name" value="HisK_dim/P_dom"/>
</dbReference>
<comment type="caution">
    <text evidence="15">The sequence shown here is derived from an EMBL/GenBank/DDBJ whole genome shotgun (WGS) entry which is preliminary data.</text>
</comment>
<evidence type="ECO:0000256" key="3">
    <source>
        <dbReference type="ARBA" id="ARBA00022543"/>
    </source>
</evidence>
<dbReference type="InterPro" id="IPR035965">
    <property type="entry name" value="PAS-like_dom_sf"/>
</dbReference>
<dbReference type="GO" id="GO:0009881">
    <property type="term" value="F:photoreceptor activity"/>
    <property type="evidence" value="ECO:0007669"/>
    <property type="project" value="UniProtKB-KW"/>
</dbReference>
<dbReference type="SMART" id="SM00448">
    <property type="entry name" value="REC"/>
    <property type="match status" value="1"/>
</dbReference>
<accession>A0A835YLH1</accession>
<dbReference type="InterPro" id="IPR001789">
    <property type="entry name" value="Sig_transdc_resp-reg_receiver"/>
</dbReference>
<dbReference type="Gene3D" id="3.30.565.10">
    <property type="entry name" value="Histidine kinase-like ATPase, C-terminal domain"/>
    <property type="match status" value="1"/>
</dbReference>
<dbReference type="InterPro" id="IPR013515">
    <property type="entry name" value="Phytochrome_cen-reg"/>
</dbReference>
<dbReference type="SUPFAM" id="SSF47384">
    <property type="entry name" value="Homodimeric domain of signal transducing histidine kinase"/>
    <property type="match status" value="1"/>
</dbReference>
<keyword evidence="8" id="KW-0157">Chromophore</keyword>
<feature type="domain" description="Phytochrome chromophore attachment site" evidence="12">
    <location>
        <begin position="224"/>
        <end position="366"/>
    </location>
</feature>
<evidence type="ECO:0000256" key="5">
    <source>
        <dbReference type="ARBA" id="ARBA00022606"/>
    </source>
</evidence>
<dbReference type="PROSITE" id="PS50110">
    <property type="entry name" value="RESPONSE_REGULATORY"/>
    <property type="match status" value="1"/>
</dbReference>
<organism evidence="15 16">
    <name type="scientific">Tribonema minus</name>
    <dbReference type="NCBI Taxonomy" id="303371"/>
    <lineage>
        <taxon>Eukaryota</taxon>
        <taxon>Sar</taxon>
        <taxon>Stramenopiles</taxon>
        <taxon>Ochrophyta</taxon>
        <taxon>PX clade</taxon>
        <taxon>Xanthophyceae</taxon>
        <taxon>Tribonematales</taxon>
        <taxon>Tribonemataceae</taxon>
        <taxon>Tribonema</taxon>
    </lineage>
</organism>
<dbReference type="Gene3D" id="3.30.450.20">
    <property type="entry name" value="PAS domain"/>
    <property type="match status" value="2"/>
</dbReference>
<dbReference type="PRINTS" id="PR00344">
    <property type="entry name" value="BCTRLSENSOR"/>
</dbReference>
<dbReference type="InterPro" id="IPR004358">
    <property type="entry name" value="Sig_transdc_His_kin-like_C"/>
</dbReference>
<dbReference type="PROSITE" id="PS50109">
    <property type="entry name" value="HIS_KIN"/>
    <property type="match status" value="1"/>
</dbReference>
<comment type="catalytic activity">
    <reaction evidence="1">
        <text>ATP + protein L-histidine = ADP + protein N-phospho-L-histidine.</text>
        <dbReference type="EC" id="2.7.13.3"/>
    </reaction>
</comment>
<dbReference type="InterPro" id="IPR036097">
    <property type="entry name" value="HisK_dim/P_sf"/>
</dbReference>
<dbReference type="InterPro" id="IPR016132">
    <property type="entry name" value="Phyto_chromo_attachment"/>
</dbReference>
<feature type="region of interest" description="Disordered" evidence="11">
    <location>
        <begin position="881"/>
        <end position="906"/>
    </location>
</feature>
<dbReference type="EMBL" id="JAFCMP010000542">
    <property type="protein sequence ID" value="KAG5176017.1"/>
    <property type="molecule type" value="Genomic_DNA"/>
</dbReference>
<dbReference type="InterPro" id="IPR005467">
    <property type="entry name" value="His_kinase_dom"/>
</dbReference>
<dbReference type="OrthoDB" id="2015534at2759"/>
<dbReference type="SUPFAM" id="SSF55781">
    <property type="entry name" value="GAF domain-like"/>
    <property type="match status" value="2"/>
</dbReference>
<dbReference type="SUPFAM" id="SSF55874">
    <property type="entry name" value="ATPase domain of HSP90 chaperone/DNA topoisomerase II/histidine kinase"/>
    <property type="match status" value="1"/>
</dbReference>
<dbReference type="Pfam" id="PF08446">
    <property type="entry name" value="PAS_2"/>
    <property type="match status" value="1"/>
</dbReference>
<dbReference type="GO" id="GO:0006355">
    <property type="term" value="P:regulation of DNA-templated transcription"/>
    <property type="evidence" value="ECO:0007669"/>
    <property type="project" value="InterPro"/>
</dbReference>
<dbReference type="GO" id="GO:0009927">
    <property type="term" value="F:histidine phosphotransfer kinase activity"/>
    <property type="evidence" value="ECO:0007669"/>
    <property type="project" value="TreeGrafter"/>
</dbReference>
<feature type="domain" description="Response regulatory" evidence="14">
    <location>
        <begin position="926"/>
        <end position="1054"/>
    </location>
</feature>
<dbReference type="SUPFAM" id="SSF55785">
    <property type="entry name" value="PYP-like sensor domain (PAS domain)"/>
    <property type="match status" value="1"/>
</dbReference>
<dbReference type="PROSITE" id="PS50046">
    <property type="entry name" value="PHYTOCHROME_2"/>
    <property type="match status" value="1"/>
</dbReference>
<gene>
    <name evidence="15" type="ORF">JKP88DRAFT_249819</name>
</gene>
<dbReference type="Gene3D" id="3.30.450.270">
    <property type="match status" value="1"/>
</dbReference>
<evidence type="ECO:0000259" key="13">
    <source>
        <dbReference type="PROSITE" id="PS50109"/>
    </source>
</evidence>
<dbReference type="Pfam" id="PF00072">
    <property type="entry name" value="Response_reg"/>
    <property type="match status" value="1"/>
</dbReference>
<dbReference type="Proteomes" id="UP000664859">
    <property type="component" value="Unassembled WGS sequence"/>
</dbReference>
<evidence type="ECO:0000256" key="2">
    <source>
        <dbReference type="ARBA" id="ARBA00012438"/>
    </source>
</evidence>
<evidence type="ECO:0000313" key="15">
    <source>
        <dbReference type="EMBL" id="KAG5176017.1"/>
    </source>
</evidence>
<dbReference type="SMART" id="SM00388">
    <property type="entry name" value="HisKA"/>
    <property type="match status" value="1"/>
</dbReference>
<dbReference type="Gene3D" id="3.40.50.2300">
    <property type="match status" value="1"/>
</dbReference>
<dbReference type="InterPro" id="IPR013654">
    <property type="entry name" value="PAS_2"/>
</dbReference>
<evidence type="ECO:0000259" key="14">
    <source>
        <dbReference type="PROSITE" id="PS50110"/>
    </source>
</evidence>
<protein>
    <recommendedName>
        <fullName evidence="2">histidine kinase</fullName>
        <ecNumber evidence="2">2.7.13.3</ecNumber>
    </recommendedName>
</protein>